<dbReference type="PANTHER" id="PTHR40763">
    <property type="entry name" value="MEMBRANE PROTEIN-RELATED"/>
    <property type="match status" value="1"/>
</dbReference>
<dbReference type="Pfam" id="PF08044">
    <property type="entry name" value="DUF1707"/>
    <property type="match status" value="1"/>
</dbReference>
<evidence type="ECO:0000256" key="1">
    <source>
        <dbReference type="SAM" id="Phobius"/>
    </source>
</evidence>
<name>A0A4R1G2V3_9NOCA</name>
<keyword evidence="1" id="KW-0472">Membrane</keyword>
<dbReference type="OrthoDB" id="4753163at2"/>
<dbReference type="PANTHER" id="PTHR40763:SF4">
    <property type="entry name" value="DUF1707 DOMAIN-CONTAINING PROTEIN"/>
    <property type="match status" value="1"/>
</dbReference>
<dbReference type="Proteomes" id="UP000294856">
    <property type="component" value="Unassembled WGS sequence"/>
</dbReference>
<evidence type="ECO:0000313" key="4">
    <source>
        <dbReference type="Proteomes" id="UP000294856"/>
    </source>
</evidence>
<dbReference type="InterPro" id="IPR012551">
    <property type="entry name" value="DUF1707_SHOCT-like"/>
</dbReference>
<keyword evidence="4" id="KW-1185">Reference proteome</keyword>
<feature type="domain" description="DUF1707" evidence="2">
    <location>
        <begin position="8"/>
        <end position="60"/>
    </location>
</feature>
<evidence type="ECO:0000259" key="2">
    <source>
        <dbReference type="Pfam" id="PF08044"/>
    </source>
</evidence>
<dbReference type="STRING" id="1210063.GCA_001612665_04591"/>
<proteinExistence type="predicted"/>
<keyword evidence="1" id="KW-0812">Transmembrane</keyword>
<dbReference type="RefSeq" id="WP_067454894.1">
    <property type="nucleotide sequence ID" value="NZ_SMFR01000001.1"/>
</dbReference>
<gene>
    <name evidence="3" type="ORF">DFR71_1680</name>
</gene>
<accession>A0A4R1G2V3</accession>
<dbReference type="EMBL" id="SMFR01000001">
    <property type="protein sequence ID" value="TCK00673.1"/>
    <property type="molecule type" value="Genomic_DNA"/>
</dbReference>
<dbReference type="AlphaFoldDB" id="A0A4R1G2V3"/>
<reference evidence="3 4" key="1">
    <citation type="submission" date="2019-03" db="EMBL/GenBank/DDBJ databases">
        <title>Genomic Encyclopedia of Type Strains, Phase IV (KMG-IV): sequencing the most valuable type-strain genomes for metagenomic binning, comparative biology and taxonomic classification.</title>
        <authorList>
            <person name="Goeker M."/>
        </authorList>
    </citation>
    <scope>NUCLEOTIDE SEQUENCE [LARGE SCALE GENOMIC DNA]</scope>
    <source>
        <strain evidence="3 4">DSM 44684</strain>
    </source>
</reference>
<sequence length="258" mass="27296">MPKKPDQLRARDIDRADVCAVLDAALTDGQLAADEHATRSARAMRAETFAALDRLVEDLQLTDEFAAATPALGIDRTPRRWLIPVLAILTAGVVGAVAGLIGRAAADEALPDLTTADGLAYFLAEYRAEFGTTILDEATVYPGYVSFEREGVSGKQDSYVYRGDFDTSGTPTARPSGTPALDLAAIDLARFAPLVAGAPQTTKVPHGRVTYLAIGFAPGAKADAEPVITVYVRNDDGESGRLELALDGEPRAIRPPTS</sequence>
<protein>
    <submittedName>
        <fullName evidence="3">Uncharacterized protein DUF1707</fullName>
    </submittedName>
</protein>
<evidence type="ECO:0000313" key="3">
    <source>
        <dbReference type="EMBL" id="TCK00673.1"/>
    </source>
</evidence>
<comment type="caution">
    <text evidence="3">The sequence shown here is derived from an EMBL/GenBank/DDBJ whole genome shotgun (WGS) entry which is preliminary data.</text>
</comment>
<feature type="transmembrane region" description="Helical" evidence="1">
    <location>
        <begin position="81"/>
        <end position="101"/>
    </location>
</feature>
<organism evidence="3 4">
    <name type="scientific">Nocardia alba</name>
    <dbReference type="NCBI Taxonomy" id="225051"/>
    <lineage>
        <taxon>Bacteria</taxon>
        <taxon>Bacillati</taxon>
        <taxon>Actinomycetota</taxon>
        <taxon>Actinomycetes</taxon>
        <taxon>Mycobacteriales</taxon>
        <taxon>Nocardiaceae</taxon>
        <taxon>Nocardia</taxon>
    </lineage>
</organism>
<keyword evidence="1" id="KW-1133">Transmembrane helix</keyword>